<keyword evidence="5 7" id="KW-0472">Membrane</keyword>
<feature type="transmembrane region" description="Helical" evidence="7">
    <location>
        <begin position="57"/>
        <end position="79"/>
    </location>
</feature>
<keyword evidence="3 6" id="KW-0812">Transmembrane</keyword>
<comment type="subcellular location">
    <subcellularLocation>
        <location evidence="6">Cell membrane</location>
        <topology evidence="6">Multi-pass membrane protein</topology>
    </subcellularLocation>
    <subcellularLocation>
        <location evidence="1">Membrane</location>
        <topology evidence="1">Multi-pass membrane protein</topology>
    </subcellularLocation>
</comment>
<dbReference type="InterPro" id="IPR037294">
    <property type="entry name" value="ABC_BtuC-like"/>
</dbReference>
<evidence type="ECO:0000256" key="5">
    <source>
        <dbReference type="ARBA" id="ARBA00023136"/>
    </source>
</evidence>
<accession>A0A846QVS5</accession>
<comment type="caution">
    <text evidence="8">The sequence shown here is derived from an EMBL/GenBank/DDBJ whole genome shotgun (WGS) entry which is preliminary data.</text>
</comment>
<dbReference type="GO" id="GO:0010043">
    <property type="term" value="P:response to zinc ion"/>
    <property type="evidence" value="ECO:0007669"/>
    <property type="project" value="TreeGrafter"/>
</dbReference>
<evidence type="ECO:0000256" key="7">
    <source>
        <dbReference type="SAM" id="Phobius"/>
    </source>
</evidence>
<feature type="transmembrane region" description="Helical" evidence="7">
    <location>
        <begin position="220"/>
        <end position="240"/>
    </location>
</feature>
<keyword evidence="6" id="KW-0813">Transport</keyword>
<feature type="transmembrane region" description="Helical" evidence="7">
    <location>
        <begin position="12"/>
        <end position="37"/>
    </location>
</feature>
<dbReference type="Gene3D" id="1.10.3470.10">
    <property type="entry name" value="ABC transporter involved in vitamin B12 uptake, BtuC"/>
    <property type="match status" value="1"/>
</dbReference>
<evidence type="ECO:0000313" key="9">
    <source>
        <dbReference type="Proteomes" id="UP000580856"/>
    </source>
</evidence>
<gene>
    <name evidence="8" type="ORF">GGQ74_002412</name>
</gene>
<keyword evidence="4 7" id="KW-1133">Transmembrane helix</keyword>
<feature type="transmembrane region" description="Helical" evidence="7">
    <location>
        <begin position="187"/>
        <end position="208"/>
    </location>
</feature>
<dbReference type="PANTHER" id="PTHR30477">
    <property type="entry name" value="ABC-TRANSPORTER METAL-BINDING PROTEIN"/>
    <property type="match status" value="1"/>
</dbReference>
<sequence length="274" mass="28827">MIDALQFEFMRNALWAGLLASIACGVIGSLVVVNRIVFLSGAVAHAAYGGLGLASFMGWPVLPCTVGFSLAASGAMAAVTARDMRRADTVIGVMWAGGMALGIILLDFTPGYNVDLMSFLFGSILAVPTPDLWLMAGLDVLIVGTALYFYKDFEVMSYDAEFAAVRGVPVRVLHFVLLGMIGASVVMVIRVVGLILVIALLSIPPGMVMGRAPSLLSMMWRSALLSTAFCVAGLMLAYHFDLTTGAAIIAVAVVAYVACGAVSRVRTHIGRTRG</sequence>
<name>A0A846QVS5_9BACT</name>
<feature type="transmembrane region" description="Helical" evidence="7">
    <location>
        <begin position="91"/>
        <end position="112"/>
    </location>
</feature>
<reference evidence="8 9" key="1">
    <citation type="submission" date="2020-03" db="EMBL/GenBank/DDBJ databases">
        <title>Genomic Encyclopedia of Type Strains, Phase IV (KMG-IV): sequencing the most valuable type-strain genomes for metagenomic binning, comparative biology and taxonomic classification.</title>
        <authorList>
            <person name="Goeker M."/>
        </authorList>
    </citation>
    <scope>NUCLEOTIDE SEQUENCE [LARGE SCALE GENOMIC DNA]</scope>
    <source>
        <strain evidence="8 9">DSM 24233</strain>
    </source>
</reference>
<dbReference type="InterPro" id="IPR001626">
    <property type="entry name" value="ABC_TroCD"/>
</dbReference>
<evidence type="ECO:0000256" key="1">
    <source>
        <dbReference type="ARBA" id="ARBA00004141"/>
    </source>
</evidence>
<organism evidence="8 9">
    <name type="scientific">Desulfobaculum xiamenense</name>
    <dbReference type="NCBI Taxonomy" id="995050"/>
    <lineage>
        <taxon>Bacteria</taxon>
        <taxon>Pseudomonadati</taxon>
        <taxon>Thermodesulfobacteriota</taxon>
        <taxon>Desulfovibrionia</taxon>
        <taxon>Desulfovibrionales</taxon>
        <taxon>Desulfovibrionaceae</taxon>
        <taxon>Desulfobaculum</taxon>
    </lineage>
</organism>
<proteinExistence type="inferred from homology"/>
<dbReference type="PANTHER" id="PTHR30477:SF18">
    <property type="entry name" value="METAL TRANSPORT SYSTEM MEMBRANE PROTEIN CT_417-RELATED"/>
    <property type="match status" value="1"/>
</dbReference>
<dbReference type="GO" id="GO:0055085">
    <property type="term" value="P:transmembrane transport"/>
    <property type="evidence" value="ECO:0007669"/>
    <property type="project" value="InterPro"/>
</dbReference>
<dbReference type="GO" id="GO:0043190">
    <property type="term" value="C:ATP-binding cassette (ABC) transporter complex"/>
    <property type="evidence" value="ECO:0007669"/>
    <property type="project" value="InterPro"/>
</dbReference>
<dbReference type="EMBL" id="JAATJA010000002">
    <property type="protein sequence ID" value="NJB68739.1"/>
    <property type="molecule type" value="Genomic_DNA"/>
</dbReference>
<dbReference type="Proteomes" id="UP000580856">
    <property type="component" value="Unassembled WGS sequence"/>
</dbReference>
<evidence type="ECO:0000256" key="6">
    <source>
        <dbReference type="RuleBase" id="RU003943"/>
    </source>
</evidence>
<dbReference type="SUPFAM" id="SSF81345">
    <property type="entry name" value="ABC transporter involved in vitamin B12 uptake, BtuC"/>
    <property type="match status" value="1"/>
</dbReference>
<feature type="transmembrane region" description="Helical" evidence="7">
    <location>
        <begin position="162"/>
        <end position="181"/>
    </location>
</feature>
<protein>
    <submittedName>
        <fullName evidence="8">Zinc transport system permease protein</fullName>
    </submittedName>
</protein>
<evidence type="ECO:0000313" key="8">
    <source>
        <dbReference type="EMBL" id="NJB68739.1"/>
    </source>
</evidence>
<evidence type="ECO:0000256" key="4">
    <source>
        <dbReference type="ARBA" id="ARBA00022989"/>
    </source>
</evidence>
<feature type="transmembrane region" description="Helical" evidence="7">
    <location>
        <begin position="246"/>
        <end position="265"/>
    </location>
</feature>
<evidence type="ECO:0000256" key="3">
    <source>
        <dbReference type="ARBA" id="ARBA00022692"/>
    </source>
</evidence>
<dbReference type="Pfam" id="PF00950">
    <property type="entry name" value="ABC-3"/>
    <property type="match status" value="1"/>
</dbReference>
<evidence type="ECO:0000256" key="2">
    <source>
        <dbReference type="ARBA" id="ARBA00008034"/>
    </source>
</evidence>
<dbReference type="CDD" id="cd06550">
    <property type="entry name" value="TM_ABC_iron-siderophores_like"/>
    <property type="match status" value="1"/>
</dbReference>
<keyword evidence="9" id="KW-1185">Reference proteome</keyword>
<comment type="similarity">
    <text evidence="2 6">Belongs to the ABC-3 integral membrane protein family.</text>
</comment>
<dbReference type="AlphaFoldDB" id="A0A846QVS5"/>
<dbReference type="RefSeq" id="WP_167941781.1">
    <property type="nucleotide sequence ID" value="NZ_JAATJA010000002.1"/>
</dbReference>
<feature type="transmembrane region" description="Helical" evidence="7">
    <location>
        <begin position="132"/>
        <end position="150"/>
    </location>
</feature>